<dbReference type="HOGENOM" id="CLU_037665_0_0_1"/>
<dbReference type="eggNOG" id="ENOG502TDEE">
    <property type="taxonomic scope" value="Eukaryota"/>
</dbReference>
<organism evidence="2 3">
    <name type="scientific">Kalmanozyma brasiliensis (strain GHG001)</name>
    <name type="common">Yeast</name>
    <name type="synonym">Pseudozyma brasiliensis</name>
    <dbReference type="NCBI Taxonomy" id="1365824"/>
    <lineage>
        <taxon>Eukaryota</taxon>
        <taxon>Fungi</taxon>
        <taxon>Dikarya</taxon>
        <taxon>Basidiomycota</taxon>
        <taxon>Ustilaginomycotina</taxon>
        <taxon>Ustilaginomycetes</taxon>
        <taxon>Ustilaginales</taxon>
        <taxon>Ustilaginaceae</taxon>
        <taxon>Kalmanozyma</taxon>
    </lineage>
</organism>
<evidence type="ECO:0000313" key="3">
    <source>
        <dbReference type="Proteomes" id="UP000019377"/>
    </source>
</evidence>
<gene>
    <name evidence="2" type="ORF">PSEUBRA_SCAF18g04784</name>
</gene>
<dbReference type="GeneID" id="27418102"/>
<reference evidence="3" key="1">
    <citation type="journal article" date="2013" name="Genome Announc.">
        <title>Draft genome sequence of Pseudozyma brasiliensis sp. nov. strain GHG001, a high producer of endo-1,4-xylanase isolated from an insect pest of sugarcane.</title>
        <authorList>
            <person name="Oliveira J.V.D.C."/>
            <person name="dos Santos R.A.C."/>
            <person name="Borges T.A."/>
            <person name="Riano-Pachon D.M."/>
            <person name="Goldman G.H."/>
        </authorList>
    </citation>
    <scope>NUCLEOTIDE SEQUENCE [LARGE SCALE GENOMIC DNA]</scope>
    <source>
        <strain evidence="3">GHG001</strain>
    </source>
</reference>
<dbReference type="EMBL" id="KI545860">
    <property type="protein sequence ID" value="EST08248.1"/>
    <property type="molecule type" value="Genomic_DNA"/>
</dbReference>
<dbReference type="RefSeq" id="XP_016293237.1">
    <property type="nucleotide sequence ID" value="XM_016435482.1"/>
</dbReference>
<keyword evidence="3" id="KW-1185">Reference proteome</keyword>
<dbReference type="OMA" id="NATTTTW"/>
<proteinExistence type="predicted"/>
<feature type="compositionally biased region" description="Polar residues" evidence="1">
    <location>
        <begin position="94"/>
        <end position="109"/>
    </location>
</feature>
<name>V5EXK5_KALBG</name>
<dbReference type="Proteomes" id="UP000019377">
    <property type="component" value="Unassembled WGS sequence"/>
</dbReference>
<evidence type="ECO:0000256" key="1">
    <source>
        <dbReference type="SAM" id="MobiDB-lite"/>
    </source>
</evidence>
<protein>
    <submittedName>
        <fullName evidence="2">Uncharacterized protein</fullName>
    </submittedName>
</protein>
<feature type="region of interest" description="Disordered" evidence="1">
    <location>
        <begin position="43"/>
        <end position="76"/>
    </location>
</feature>
<feature type="compositionally biased region" description="Polar residues" evidence="1">
    <location>
        <begin position="43"/>
        <end position="56"/>
    </location>
</feature>
<sequence length="569" mass="62391">MVSSIDSDPFDTLSLAETDASSDFELIDVEHDDVRSVALSSIGSDAASTTSEAETQPPSPQLHASRFHFPDPVSSFEGPELDLESSSLYTLLSPSQQSDQPVASELNQQVDEHDESAEEDLQQVAGAAINYDDLEKMEVLLPIAEKHAGPLQPRRRIATIAPKAAWIVAVLAAVLLGFKSSSLLGLSQRAPSQLIGHAFDFKPKFASPSHMSHIASTDNLVNRASVSVPVSLALAPSPSPSSLTIANPELVKELVRGTADARTKDRAGYRQRRRPVALQETFTKSKSLSVVHDVPAQPSKANSFVRPSLRPKISGKRRRYSALAGQLPFKMPSDLPVFPPKSRSSYLDNATTTSWDFWLAELDNYYRLAVRPVILAAKEQAYEAARFAHQYHHEQLVSTFATLRKQAISTAQRSIKFASQYKEERIRPAYAYFREHTAQTAQRTARYHEDVLIPALAQLHSQAAEAARTTSDELNRAAKRTAEYHDKVVVPALAQFRVQAVEAAQTTSEGLNKAAQKFSIEAAGTVKQVKEATNIDLEALGVDAYVGFMITTLQSVKHNLRNAEKAMLA</sequence>
<dbReference type="OrthoDB" id="2553798at2759"/>
<feature type="region of interest" description="Disordered" evidence="1">
    <location>
        <begin position="94"/>
        <end position="113"/>
    </location>
</feature>
<evidence type="ECO:0000313" key="2">
    <source>
        <dbReference type="EMBL" id="EST08248.1"/>
    </source>
</evidence>
<accession>V5EXK5</accession>
<dbReference type="AlphaFoldDB" id="V5EXK5"/>